<dbReference type="Proteomes" id="UP000320735">
    <property type="component" value="Unassembled WGS sequence"/>
</dbReference>
<protein>
    <submittedName>
        <fullName evidence="1">Uncharacterized protein</fullName>
    </submittedName>
</protein>
<organism evidence="1 2">
    <name type="scientific">Symmachiella macrocystis</name>
    <dbReference type="NCBI Taxonomy" id="2527985"/>
    <lineage>
        <taxon>Bacteria</taxon>
        <taxon>Pseudomonadati</taxon>
        <taxon>Planctomycetota</taxon>
        <taxon>Planctomycetia</taxon>
        <taxon>Planctomycetales</taxon>
        <taxon>Planctomycetaceae</taxon>
        <taxon>Symmachiella</taxon>
    </lineage>
</organism>
<keyword evidence="2" id="KW-1185">Reference proteome</keyword>
<comment type="caution">
    <text evidence="1">The sequence shown here is derived from an EMBL/GenBank/DDBJ whole genome shotgun (WGS) entry which is preliminary data.</text>
</comment>
<proteinExistence type="predicted"/>
<name>A0A5C6BBL3_9PLAN</name>
<sequence>MPYARLEPVFTNAMEVQMGSPYQWADLTLKGSWVPELPDFTWQDIHSKSDNGRYLAVVAWDISDNNPGFRIVVIDKKDKTFRQ</sequence>
<accession>A0A5C6BBL3</accession>
<evidence type="ECO:0000313" key="1">
    <source>
        <dbReference type="EMBL" id="TWU09615.1"/>
    </source>
</evidence>
<reference evidence="1 2" key="1">
    <citation type="submission" date="2019-02" db="EMBL/GenBank/DDBJ databases">
        <title>Deep-cultivation of Planctomycetes and their phenomic and genomic characterization uncovers novel biology.</title>
        <authorList>
            <person name="Wiegand S."/>
            <person name="Jogler M."/>
            <person name="Boedeker C."/>
            <person name="Pinto D."/>
            <person name="Vollmers J."/>
            <person name="Rivas-Marin E."/>
            <person name="Kohn T."/>
            <person name="Peeters S.H."/>
            <person name="Heuer A."/>
            <person name="Rast P."/>
            <person name="Oberbeckmann S."/>
            <person name="Bunk B."/>
            <person name="Jeske O."/>
            <person name="Meyerdierks A."/>
            <person name="Storesund J.E."/>
            <person name="Kallscheuer N."/>
            <person name="Luecker S."/>
            <person name="Lage O.M."/>
            <person name="Pohl T."/>
            <person name="Merkel B.J."/>
            <person name="Hornburger P."/>
            <person name="Mueller R.-W."/>
            <person name="Bruemmer F."/>
            <person name="Labrenz M."/>
            <person name="Spormann A.M."/>
            <person name="Op Den Camp H."/>
            <person name="Overmann J."/>
            <person name="Amann R."/>
            <person name="Jetten M.S.M."/>
            <person name="Mascher T."/>
            <person name="Medema M.H."/>
            <person name="Devos D.P."/>
            <person name="Kaster A.-K."/>
            <person name="Ovreas L."/>
            <person name="Rohde M."/>
            <person name="Galperin M.Y."/>
            <person name="Jogler C."/>
        </authorList>
    </citation>
    <scope>NUCLEOTIDE SEQUENCE [LARGE SCALE GENOMIC DNA]</scope>
    <source>
        <strain evidence="1 2">CA54</strain>
    </source>
</reference>
<gene>
    <name evidence="1" type="ORF">CA54_48570</name>
</gene>
<dbReference type="EMBL" id="SJPP01000002">
    <property type="protein sequence ID" value="TWU09615.1"/>
    <property type="molecule type" value="Genomic_DNA"/>
</dbReference>
<dbReference type="AlphaFoldDB" id="A0A5C6BBL3"/>
<evidence type="ECO:0000313" key="2">
    <source>
        <dbReference type="Proteomes" id="UP000320735"/>
    </source>
</evidence>